<dbReference type="AlphaFoldDB" id="A0AAD5P778"/>
<feature type="region of interest" description="Disordered" evidence="3">
    <location>
        <begin position="1"/>
        <end position="257"/>
    </location>
</feature>
<keyword evidence="6" id="KW-1185">Reference proteome</keyword>
<dbReference type="GO" id="GO:0005634">
    <property type="term" value="C:nucleus"/>
    <property type="evidence" value="ECO:0007669"/>
    <property type="project" value="UniProtKB-SubCell"/>
</dbReference>
<dbReference type="InterPro" id="IPR000156">
    <property type="entry name" value="Ran_bind_dom"/>
</dbReference>
<evidence type="ECO:0000256" key="3">
    <source>
        <dbReference type="SAM" id="MobiDB-lite"/>
    </source>
</evidence>
<organism evidence="5 6">
    <name type="scientific">Phascolomyces articulosus</name>
    <dbReference type="NCBI Taxonomy" id="60185"/>
    <lineage>
        <taxon>Eukaryota</taxon>
        <taxon>Fungi</taxon>
        <taxon>Fungi incertae sedis</taxon>
        <taxon>Mucoromycota</taxon>
        <taxon>Mucoromycotina</taxon>
        <taxon>Mucoromycetes</taxon>
        <taxon>Mucorales</taxon>
        <taxon>Lichtheimiaceae</taxon>
        <taxon>Phascolomyces</taxon>
    </lineage>
</organism>
<evidence type="ECO:0000259" key="4">
    <source>
        <dbReference type="PROSITE" id="PS50196"/>
    </source>
</evidence>
<feature type="compositionally biased region" description="Low complexity" evidence="3">
    <location>
        <begin position="232"/>
        <end position="251"/>
    </location>
</feature>
<feature type="compositionally biased region" description="Basic and acidic residues" evidence="3">
    <location>
        <begin position="67"/>
        <end position="117"/>
    </location>
</feature>
<feature type="compositionally biased region" description="Basic and acidic residues" evidence="3">
    <location>
        <begin position="174"/>
        <end position="190"/>
    </location>
</feature>
<dbReference type="SMART" id="SM00160">
    <property type="entry name" value="RanBD"/>
    <property type="match status" value="1"/>
</dbReference>
<feature type="compositionally biased region" description="Low complexity" evidence="3">
    <location>
        <begin position="207"/>
        <end position="223"/>
    </location>
</feature>
<dbReference type="Proteomes" id="UP001209540">
    <property type="component" value="Unassembled WGS sequence"/>
</dbReference>
<dbReference type="SUPFAM" id="SSF50729">
    <property type="entry name" value="PH domain-like"/>
    <property type="match status" value="1"/>
</dbReference>
<dbReference type="InterPro" id="IPR011993">
    <property type="entry name" value="PH-like_dom_sf"/>
</dbReference>
<dbReference type="PROSITE" id="PS50196">
    <property type="entry name" value="RANBD1"/>
    <property type="match status" value="1"/>
</dbReference>
<feature type="domain" description="RanBD1" evidence="4">
    <location>
        <begin position="318"/>
        <end position="462"/>
    </location>
</feature>
<protein>
    <recommendedName>
        <fullName evidence="4">RanBD1 domain-containing protein</fullName>
    </recommendedName>
</protein>
<evidence type="ECO:0000256" key="1">
    <source>
        <dbReference type="ARBA" id="ARBA00004123"/>
    </source>
</evidence>
<gene>
    <name evidence="5" type="ORF">BDA99DRAFT_566319</name>
</gene>
<reference evidence="5" key="2">
    <citation type="submission" date="2023-02" db="EMBL/GenBank/DDBJ databases">
        <authorList>
            <consortium name="DOE Joint Genome Institute"/>
            <person name="Mondo S.J."/>
            <person name="Chang Y."/>
            <person name="Wang Y."/>
            <person name="Ahrendt S."/>
            <person name="Andreopoulos W."/>
            <person name="Barry K."/>
            <person name="Beard J."/>
            <person name="Benny G.L."/>
            <person name="Blankenship S."/>
            <person name="Bonito G."/>
            <person name="Cuomo C."/>
            <person name="Desiro A."/>
            <person name="Gervers K.A."/>
            <person name="Hundley H."/>
            <person name="Kuo A."/>
            <person name="LaButti K."/>
            <person name="Lang B.F."/>
            <person name="Lipzen A."/>
            <person name="O'Donnell K."/>
            <person name="Pangilinan J."/>
            <person name="Reynolds N."/>
            <person name="Sandor L."/>
            <person name="Smith M.W."/>
            <person name="Tsang A."/>
            <person name="Grigoriev I.V."/>
            <person name="Stajich J.E."/>
            <person name="Spatafora J.W."/>
        </authorList>
    </citation>
    <scope>NUCLEOTIDE SEQUENCE</scope>
    <source>
        <strain evidence="5">RSA 2281</strain>
    </source>
</reference>
<dbReference type="PANTHER" id="PTHR23138">
    <property type="entry name" value="RAN BINDING PROTEIN"/>
    <property type="match status" value="1"/>
</dbReference>
<name>A0AAD5P778_9FUNG</name>
<keyword evidence="2" id="KW-0539">Nucleus</keyword>
<evidence type="ECO:0000313" key="5">
    <source>
        <dbReference type="EMBL" id="KAI9244177.1"/>
    </source>
</evidence>
<dbReference type="Gene3D" id="2.30.29.30">
    <property type="entry name" value="Pleckstrin-homology domain (PH domain)/Phosphotyrosine-binding domain (PTB)"/>
    <property type="match status" value="1"/>
</dbReference>
<comment type="subcellular location">
    <subcellularLocation>
        <location evidence="1">Nucleus</location>
    </subcellularLocation>
</comment>
<dbReference type="InterPro" id="IPR045255">
    <property type="entry name" value="RanBP1-like"/>
</dbReference>
<feature type="compositionally biased region" description="Low complexity" evidence="3">
    <location>
        <begin position="316"/>
        <end position="331"/>
    </location>
</feature>
<dbReference type="CDD" id="cd00835">
    <property type="entry name" value="RanBD_family"/>
    <property type="match status" value="1"/>
</dbReference>
<comment type="caution">
    <text evidence="5">The sequence shown here is derived from an EMBL/GenBank/DDBJ whole genome shotgun (WGS) entry which is preliminary data.</text>
</comment>
<accession>A0AAD5P778</accession>
<dbReference type="PANTHER" id="PTHR23138:SF142">
    <property type="entry name" value="RAN-BINDING PROTEIN 3B-RELATED"/>
    <property type="match status" value="1"/>
</dbReference>
<evidence type="ECO:0000256" key="2">
    <source>
        <dbReference type="ARBA" id="ARBA00023242"/>
    </source>
</evidence>
<feature type="compositionally biased region" description="Acidic residues" evidence="3">
    <location>
        <begin position="159"/>
        <end position="173"/>
    </location>
</feature>
<reference evidence="5" key="1">
    <citation type="journal article" date="2022" name="IScience">
        <title>Evolution of zygomycete secretomes and the origins of terrestrial fungal ecologies.</title>
        <authorList>
            <person name="Chang Y."/>
            <person name="Wang Y."/>
            <person name="Mondo S."/>
            <person name="Ahrendt S."/>
            <person name="Andreopoulos W."/>
            <person name="Barry K."/>
            <person name="Beard J."/>
            <person name="Benny G.L."/>
            <person name="Blankenship S."/>
            <person name="Bonito G."/>
            <person name="Cuomo C."/>
            <person name="Desiro A."/>
            <person name="Gervers K.A."/>
            <person name="Hundley H."/>
            <person name="Kuo A."/>
            <person name="LaButti K."/>
            <person name="Lang B.F."/>
            <person name="Lipzen A."/>
            <person name="O'Donnell K."/>
            <person name="Pangilinan J."/>
            <person name="Reynolds N."/>
            <person name="Sandor L."/>
            <person name="Smith M.E."/>
            <person name="Tsang A."/>
            <person name="Grigoriev I.V."/>
            <person name="Stajich J.E."/>
            <person name="Spatafora J.W."/>
        </authorList>
    </citation>
    <scope>NUCLEOTIDE SEQUENCE</scope>
    <source>
        <strain evidence="5">RSA 2281</strain>
    </source>
</reference>
<feature type="compositionally biased region" description="Low complexity" evidence="3">
    <location>
        <begin position="271"/>
        <end position="280"/>
    </location>
</feature>
<proteinExistence type="predicted"/>
<feature type="region of interest" description="Disordered" evidence="3">
    <location>
        <begin position="271"/>
        <end position="331"/>
    </location>
</feature>
<dbReference type="Pfam" id="PF00638">
    <property type="entry name" value="Ran_BP1"/>
    <property type="match status" value="1"/>
</dbReference>
<sequence length="466" mass="52039">MYYIDDAASTKKRGRDQSAEPVDQPADINREQEDNQPLSSAPKKSKREDEEDIEPASATSVRTIRRNLKDMSTTDKPDNEDGDTTMHHHDEKDDLNNEHKDIERADPEEHRTPKEENETTTTNNNNNGILDEQQQDTPLAKPLSPKKKHAFAAFGGGNQDDDNWDDFAEDDKEEQAKKETARKDATEKPKYTFGATSGFGTKGWSLQQTATPPVVQTTQKPTFGGFGGSGFGAFSSGTASPLSAPSSSTSSNTKPTFGSFAQASSFALAAATSSTNALSAPRTKELSELSTVSVSSYMTEDDDNHSDTSTPQRSATLTPEPADTTTTIKTKPTKQTEVITGEEDEDTLYQTKAKLYEMEGTNWKERGVGTLRIKQHKRDEQLRRVLMRADSVFRLILNVRLESYLKFEIMQERFVWFMAIELETNKGKTEQRFRKFALKVSNATIAEELRHQLVSSLPQESKKEKE</sequence>
<dbReference type="EMBL" id="JAIXMP010000062">
    <property type="protein sequence ID" value="KAI9244177.1"/>
    <property type="molecule type" value="Genomic_DNA"/>
</dbReference>
<evidence type="ECO:0000313" key="6">
    <source>
        <dbReference type="Proteomes" id="UP001209540"/>
    </source>
</evidence>